<comment type="similarity">
    <text evidence="2">Belongs to the VAMP-associated protein (VAP) (TC 9.B.17) family.</text>
</comment>
<evidence type="ECO:0000256" key="7">
    <source>
        <dbReference type="SAM" id="MobiDB-lite"/>
    </source>
</evidence>
<evidence type="ECO:0000256" key="5">
    <source>
        <dbReference type="ARBA" id="ARBA00023136"/>
    </source>
</evidence>
<sequence>MSVEIEPFELGFRRPFTIEVAQILKIKNTNKEPIAFKPLSSTVFDQTLVVLSPAMKSKFQAMKQEPPADAKCRDKFLVQSVTITGDKDFTNVQQIWDGVPKSAIQERKIRVSWLAANDDGNAEPAVSTPPRRSLANGHEDTPNAAPPAYSSPHDESTILDNASSGQPEQESREETGSTVAESAVAAVKTTAVETYEEIKAKLAQAEATIAQLKNDAASGLRQRKAAVTSEADNSKPSQPELAQATRQGTEGVSVKVVAILCFVSFMLAYFFF</sequence>
<dbReference type="PANTHER" id="PTHR10809">
    <property type="entry name" value="VESICLE-ASSOCIATED MEMBRANE PROTEIN-ASSOCIATED PROTEIN"/>
    <property type="match status" value="1"/>
</dbReference>
<dbReference type="EMBL" id="JAFFHB010000002">
    <property type="protein sequence ID" value="KAK4670589.1"/>
    <property type="molecule type" value="Genomic_DNA"/>
</dbReference>
<proteinExistence type="inferred from homology"/>
<keyword evidence="4" id="KW-1133">Transmembrane helix</keyword>
<evidence type="ECO:0000256" key="2">
    <source>
        <dbReference type="ARBA" id="ARBA00008932"/>
    </source>
</evidence>
<comment type="subcellular location">
    <subcellularLocation>
        <location evidence="1">Membrane</location>
        <topology evidence="1">Single-pass type IV membrane protein</topology>
    </subcellularLocation>
</comment>
<keyword evidence="3" id="KW-0812">Transmembrane</keyword>
<keyword evidence="5" id="KW-0472">Membrane</keyword>
<dbReference type="PANTHER" id="PTHR10809:SF6">
    <property type="entry name" value="AT11025P-RELATED"/>
    <property type="match status" value="1"/>
</dbReference>
<dbReference type="InterPro" id="IPR000535">
    <property type="entry name" value="MSP_dom"/>
</dbReference>
<feature type="region of interest" description="Disordered" evidence="7">
    <location>
        <begin position="119"/>
        <end position="181"/>
    </location>
</feature>
<keyword evidence="10" id="KW-1185">Reference proteome</keyword>
<comment type="caution">
    <text evidence="9">The sequence shown here is derived from an EMBL/GenBank/DDBJ whole genome shotgun (WGS) entry which is preliminary data.</text>
</comment>
<evidence type="ECO:0000256" key="1">
    <source>
        <dbReference type="ARBA" id="ARBA00004211"/>
    </source>
</evidence>
<feature type="compositionally biased region" description="Polar residues" evidence="7">
    <location>
        <begin position="158"/>
        <end position="168"/>
    </location>
</feature>
<dbReference type="GeneID" id="87930697"/>
<evidence type="ECO:0000256" key="6">
    <source>
        <dbReference type="SAM" id="Coils"/>
    </source>
</evidence>
<evidence type="ECO:0000256" key="4">
    <source>
        <dbReference type="ARBA" id="ARBA00022989"/>
    </source>
</evidence>
<dbReference type="InterPro" id="IPR008962">
    <property type="entry name" value="PapD-like_sf"/>
</dbReference>
<evidence type="ECO:0000313" key="9">
    <source>
        <dbReference type="EMBL" id="KAK4670589.1"/>
    </source>
</evidence>
<evidence type="ECO:0000313" key="10">
    <source>
        <dbReference type="Proteomes" id="UP001326199"/>
    </source>
</evidence>
<name>A0ABR0HRJ4_9PEZI</name>
<feature type="domain" description="MSP" evidence="8">
    <location>
        <begin position="2"/>
        <end position="114"/>
    </location>
</feature>
<organism evidence="9 10">
    <name type="scientific">Podospora pseudopauciseta</name>
    <dbReference type="NCBI Taxonomy" id="2093780"/>
    <lineage>
        <taxon>Eukaryota</taxon>
        <taxon>Fungi</taxon>
        <taxon>Dikarya</taxon>
        <taxon>Ascomycota</taxon>
        <taxon>Pezizomycotina</taxon>
        <taxon>Sordariomycetes</taxon>
        <taxon>Sordariomycetidae</taxon>
        <taxon>Sordariales</taxon>
        <taxon>Podosporaceae</taxon>
        <taxon>Podospora</taxon>
    </lineage>
</organism>
<protein>
    <submittedName>
        <fullName evidence="9">Phosphatidylinositol-binding protein scs2</fullName>
    </submittedName>
</protein>
<gene>
    <name evidence="9" type="primary">SCS2</name>
    <name evidence="9" type="ORF">QC763_213120</name>
</gene>
<reference evidence="9 10" key="1">
    <citation type="journal article" date="2023" name="bioRxiv">
        <title>High-quality genome assemblies of four members of thePodospora anserinaspecies complex.</title>
        <authorList>
            <person name="Ament-Velasquez S.L."/>
            <person name="Vogan A.A."/>
            <person name="Wallerman O."/>
            <person name="Hartmann F."/>
            <person name="Gautier V."/>
            <person name="Silar P."/>
            <person name="Giraud T."/>
            <person name="Johannesson H."/>
        </authorList>
    </citation>
    <scope>NUCLEOTIDE SEQUENCE [LARGE SCALE GENOMIC DNA]</scope>
    <source>
        <strain evidence="9 10">CBS 411.78</strain>
    </source>
</reference>
<dbReference type="Gene3D" id="2.60.40.10">
    <property type="entry name" value="Immunoglobulins"/>
    <property type="match status" value="1"/>
</dbReference>
<evidence type="ECO:0000256" key="3">
    <source>
        <dbReference type="ARBA" id="ARBA00022692"/>
    </source>
</evidence>
<dbReference type="PROSITE" id="PS50202">
    <property type="entry name" value="MSP"/>
    <property type="match status" value="1"/>
</dbReference>
<dbReference type="InterPro" id="IPR016763">
    <property type="entry name" value="VAP"/>
</dbReference>
<evidence type="ECO:0000259" key="8">
    <source>
        <dbReference type="PROSITE" id="PS50202"/>
    </source>
</evidence>
<dbReference type="InterPro" id="IPR013783">
    <property type="entry name" value="Ig-like_fold"/>
</dbReference>
<dbReference type="RefSeq" id="XP_062769259.1">
    <property type="nucleotide sequence ID" value="XM_062910354.1"/>
</dbReference>
<dbReference type="SUPFAM" id="SSF49354">
    <property type="entry name" value="PapD-like"/>
    <property type="match status" value="1"/>
</dbReference>
<feature type="coiled-coil region" evidence="6">
    <location>
        <begin position="188"/>
        <end position="222"/>
    </location>
</feature>
<keyword evidence="6" id="KW-0175">Coiled coil</keyword>
<accession>A0ABR0HRJ4</accession>
<dbReference type="Proteomes" id="UP001326199">
    <property type="component" value="Unassembled WGS sequence"/>
</dbReference>